<sequence length="507" mass="57491">MQKFMESKFTSVLVIDDEFEIRTVLERVISKEGYQVLSAKDSDSALEIIRNQKVDVVISDIVMNGKSGIEVVKEIRKINENIPVILMTGNPDLNSAEEAVRNRAFDYISKPIRRRNILEILERAKIEKETRDKRAENLIKSETENTKLAQRAKDLYLQNYNILNATSDCVITLDRELKFSGLNRAALDAFGYVEEEIVGKHFEVLIPVGKEKLYMERLNRLLKRKNKKQISRISRADLKSKNGEVRAYEISICYYDIEGQTYYTGIARDITSKLLISEKLIDAERRAFLSILASSIGHEINNSLTAIQGHIEIAKLPDATDPIRQKAIQITWSQLVKLKTLTNNLLQLGKPGENFKRASEPIDLNECVESVIDVFQKTSRLKNCKIHFKPEPIPVIVESNQDQLSLLLSNIVLNSADATGNQGNIQISVYIKNHHPVVSVLDDGVGMDEEVIQKIYQPYFTTKGIGKGTGLGMFVAKEIADQHKIKIEIESEPNFGTEFRLIFPNKV</sequence>
<evidence type="ECO:0000256" key="9">
    <source>
        <dbReference type="PROSITE-ProRule" id="PRU00169"/>
    </source>
</evidence>
<dbReference type="SMART" id="SM00387">
    <property type="entry name" value="HATPase_c"/>
    <property type="match status" value="1"/>
</dbReference>
<dbReference type="SUPFAM" id="SSF55874">
    <property type="entry name" value="ATPase domain of HSP90 chaperone/DNA topoisomerase II/histidine kinase"/>
    <property type="match status" value="1"/>
</dbReference>
<dbReference type="Gene3D" id="3.30.565.10">
    <property type="entry name" value="Histidine kinase-like ATPase, C-terminal domain"/>
    <property type="match status" value="1"/>
</dbReference>
<dbReference type="Gene3D" id="3.40.50.2300">
    <property type="match status" value="1"/>
</dbReference>
<dbReference type="InterPro" id="IPR004358">
    <property type="entry name" value="Sig_transdc_His_kin-like_C"/>
</dbReference>
<dbReference type="SMART" id="SM00091">
    <property type="entry name" value="PAS"/>
    <property type="match status" value="1"/>
</dbReference>
<dbReference type="Proteomes" id="UP000006324">
    <property type="component" value="Unassembled WGS sequence"/>
</dbReference>
<dbReference type="EMBL" id="AHNQ02000022">
    <property type="protein sequence ID" value="EKO25522.1"/>
    <property type="molecule type" value="Genomic_DNA"/>
</dbReference>
<dbReference type="AlphaFoldDB" id="A0A0F6HB60"/>
<dbReference type="InterPro" id="IPR000014">
    <property type="entry name" value="PAS"/>
</dbReference>
<evidence type="ECO:0000256" key="5">
    <source>
        <dbReference type="ARBA" id="ARBA00022741"/>
    </source>
</evidence>
<dbReference type="Gene3D" id="1.10.287.130">
    <property type="match status" value="1"/>
</dbReference>
<evidence type="ECO:0000259" key="11">
    <source>
        <dbReference type="PROSITE" id="PS50110"/>
    </source>
</evidence>
<dbReference type="Pfam" id="PF00989">
    <property type="entry name" value="PAS"/>
    <property type="match status" value="1"/>
</dbReference>
<keyword evidence="4" id="KW-0808">Transferase</keyword>
<evidence type="ECO:0000256" key="4">
    <source>
        <dbReference type="ARBA" id="ARBA00022679"/>
    </source>
</evidence>
<dbReference type="CDD" id="cd00130">
    <property type="entry name" value="PAS"/>
    <property type="match status" value="1"/>
</dbReference>
<dbReference type="InterPro" id="IPR001789">
    <property type="entry name" value="Sig_transdc_resp-reg_receiver"/>
</dbReference>
<dbReference type="SUPFAM" id="SSF47384">
    <property type="entry name" value="Homodimeric domain of signal transducing histidine kinase"/>
    <property type="match status" value="1"/>
</dbReference>
<dbReference type="InterPro" id="IPR036097">
    <property type="entry name" value="HisK_dim/P_sf"/>
</dbReference>
<feature type="domain" description="Response regulatory" evidence="11">
    <location>
        <begin position="11"/>
        <end position="125"/>
    </location>
</feature>
<dbReference type="Pfam" id="PF02518">
    <property type="entry name" value="HATPase_c"/>
    <property type="match status" value="1"/>
</dbReference>
<name>A0A0F6HB60_LEPIR</name>
<evidence type="ECO:0000259" key="12">
    <source>
        <dbReference type="PROSITE" id="PS50112"/>
    </source>
</evidence>
<dbReference type="InterPro" id="IPR013767">
    <property type="entry name" value="PAS_fold"/>
</dbReference>
<dbReference type="NCBIfam" id="TIGR00229">
    <property type="entry name" value="sensory_box"/>
    <property type="match status" value="1"/>
</dbReference>
<evidence type="ECO:0000256" key="3">
    <source>
        <dbReference type="ARBA" id="ARBA00022553"/>
    </source>
</evidence>
<dbReference type="GO" id="GO:0005524">
    <property type="term" value="F:ATP binding"/>
    <property type="evidence" value="ECO:0007669"/>
    <property type="project" value="UniProtKB-KW"/>
</dbReference>
<dbReference type="GO" id="GO:0000155">
    <property type="term" value="F:phosphorelay sensor kinase activity"/>
    <property type="evidence" value="ECO:0007669"/>
    <property type="project" value="InterPro"/>
</dbReference>
<accession>A0A0F6HB60</accession>
<keyword evidence="8" id="KW-0902">Two-component regulatory system</keyword>
<dbReference type="EC" id="2.7.13.3" evidence="2"/>
<dbReference type="SUPFAM" id="SSF52172">
    <property type="entry name" value="CheY-like"/>
    <property type="match status" value="1"/>
</dbReference>
<feature type="modified residue" description="4-aspartylphosphate" evidence="9">
    <location>
        <position position="60"/>
    </location>
</feature>
<evidence type="ECO:0000259" key="10">
    <source>
        <dbReference type="PROSITE" id="PS50109"/>
    </source>
</evidence>
<feature type="domain" description="PAS" evidence="12">
    <location>
        <begin position="162"/>
        <end position="225"/>
    </location>
</feature>
<proteinExistence type="predicted"/>
<evidence type="ECO:0000313" key="14">
    <source>
        <dbReference type="Proteomes" id="UP000006324"/>
    </source>
</evidence>
<evidence type="ECO:0000256" key="6">
    <source>
        <dbReference type="ARBA" id="ARBA00022777"/>
    </source>
</evidence>
<dbReference type="SUPFAM" id="SSF55785">
    <property type="entry name" value="PYP-like sensor domain (PAS domain)"/>
    <property type="match status" value="1"/>
</dbReference>
<dbReference type="InterPro" id="IPR036890">
    <property type="entry name" value="HATPase_C_sf"/>
</dbReference>
<keyword evidence="3 9" id="KW-0597">Phosphoprotein</keyword>
<reference evidence="13 14" key="1">
    <citation type="submission" date="2012-09" db="EMBL/GenBank/DDBJ databases">
        <authorList>
            <person name="Harkins D.M."/>
            <person name="Durkin A.S."/>
            <person name="Brinkac L.M."/>
            <person name="Selengut J.D."/>
            <person name="Sanka R."/>
            <person name="DePew J."/>
            <person name="Purushe J."/>
            <person name="Chanthongthip A."/>
            <person name="Lattana O."/>
            <person name="Phetsouvanh R."/>
            <person name="Newton P.N."/>
            <person name="Vinetz J.M."/>
            <person name="Sutton G.G."/>
            <person name="Nelson W.C."/>
            <person name="Fouts D.E."/>
        </authorList>
    </citation>
    <scope>NUCLEOTIDE SEQUENCE [LARGE SCALE GENOMIC DNA]</scope>
    <source>
        <strain evidence="13 14">UI 12621</strain>
    </source>
</reference>
<dbReference type="InterPro" id="IPR011006">
    <property type="entry name" value="CheY-like_superfamily"/>
</dbReference>
<dbReference type="InterPro" id="IPR035965">
    <property type="entry name" value="PAS-like_dom_sf"/>
</dbReference>
<dbReference type="GO" id="GO:0006355">
    <property type="term" value="P:regulation of DNA-templated transcription"/>
    <property type="evidence" value="ECO:0007669"/>
    <property type="project" value="InterPro"/>
</dbReference>
<evidence type="ECO:0000256" key="7">
    <source>
        <dbReference type="ARBA" id="ARBA00022840"/>
    </source>
</evidence>
<evidence type="ECO:0000256" key="1">
    <source>
        <dbReference type="ARBA" id="ARBA00000085"/>
    </source>
</evidence>
<comment type="caution">
    <text evidence="13">The sequence shown here is derived from an EMBL/GenBank/DDBJ whole genome shotgun (WGS) entry which is preliminary data.</text>
</comment>
<keyword evidence="7" id="KW-0067">ATP-binding</keyword>
<dbReference type="Pfam" id="PF00072">
    <property type="entry name" value="Response_reg"/>
    <property type="match status" value="1"/>
</dbReference>
<organism evidence="13 14">
    <name type="scientific">Leptospira interrogans str. UI 12621</name>
    <dbReference type="NCBI Taxonomy" id="1049937"/>
    <lineage>
        <taxon>Bacteria</taxon>
        <taxon>Pseudomonadati</taxon>
        <taxon>Spirochaetota</taxon>
        <taxon>Spirochaetia</taxon>
        <taxon>Leptospirales</taxon>
        <taxon>Leptospiraceae</taxon>
        <taxon>Leptospira</taxon>
    </lineage>
</organism>
<keyword evidence="5" id="KW-0547">Nucleotide-binding</keyword>
<dbReference type="PRINTS" id="PR00344">
    <property type="entry name" value="BCTRLSENSOR"/>
</dbReference>
<dbReference type="SMART" id="SM00388">
    <property type="entry name" value="HisKA"/>
    <property type="match status" value="1"/>
</dbReference>
<dbReference type="PROSITE" id="PS50110">
    <property type="entry name" value="RESPONSE_REGULATORY"/>
    <property type="match status" value="1"/>
</dbReference>
<keyword evidence="6" id="KW-0418">Kinase</keyword>
<dbReference type="Pfam" id="PF00512">
    <property type="entry name" value="HisKA"/>
    <property type="match status" value="1"/>
</dbReference>
<dbReference type="SMART" id="SM00448">
    <property type="entry name" value="REC"/>
    <property type="match status" value="1"/>
</dbReference>
<evidence type="ECO:0000256" key="8">
    <source>
        <dbReference type="ARBA" id="ARBA00023012"/>
    </source>
</evidence>
<dbReference type="CDD" id="cd00156">
    <property type="entry name" value="REC"/>
    <property type="match status" value="1"/>
</dbReference>
<protein>
    <recommendedName>
        <fullName evidence="2">histidine kinase</fullName>
        <ecNumber evidence="2">2.7.13.3</ecNumber>
    </recommendedName>
</protein>
<dbReference type="CDD" id="cd00082">
    <property type="entry name" value="HisKA"/>
    <property type="match status" value="1"/>
</dbReference>
<evidence type="ECO:0000313" key="13">
    <source>
        <dbReference type="EMBL" id="EKO25522.1"/>
    </source>
</evidence>
<dbReference type="PANTHER" id="PTHR43065:SF10">
    <property type="entry name" value="PEROXIDE STRESS-ACTIVATED HISTIDINE KINASE MAK3"/>
    <property type="match status" value="1"/>
</dbReference>
<dbReference type="Gene3D" id="3.30.450.20">
    <property type="entry name" value="PAS domain"/>
    <property type="match status" value="1"/>
</dbReference>
<dbReference type="PROSITE" id="PS50112">
    <property type="entry name" value="PAS"/>
    <property type="match status" value="1"/>
</dbReference>
<dbReference type="PROSITE" id="PS50109">
    <property type="entry name" value="HIS_KIN"/>
    <property type="match status" value="1"/>
</dbReference>
<dbReference type="InterPro" id="IPR003594">
    <property type="entry name" value="HATPase_dom"/>
</dbReference>
<evidence type="ECO:0000256" key="2">
    <source>
        <dbReference type="ARBA" id="ARBA00012438"/>
    </source>
</evidence>
<feature type="domain" description="Histidine kinase" evidence="10">
    <location>
        <begin position="295"/>
        <end position="507"/>
    </location>
</feature>
<dbReference type="InterPro" id="IPR003661">
    <property type="entry name" value="HisK_dim/P_dom"/>
</dbReference>
<dbReference type="InterPro" id="IPR005467">
    <property type="entry name" value="His_kinase_dom"/>
</dbReference>
<dbReference type="PANTHER" id="PTHR43065">
    <property type="entry name" value="SENSOR HISTIDINE KINASE"/>
    <property type="match status" value="1"/>
</dbReference>
<comment type="catalytic activity">
    <reaction evidence="1">
        <text>ATP + protein L-histidine = ADP + protein N-phospho-L-histidine.</text>
        <dbReference type="EC" id="2.7.13.3"/>
    </reaction>
</comment>
<gene>
    <name evidence="13" type="ORF">LEP1GSC104_4790</name>
</gene>